<evidence type="ECO:0000259" key="9">
    <source>
        <dbReference type="Pfam" id="PF08439"/>
    </source>
</evidence>
<dbReference type="EMBL" id="CDMZ01001558">
    <property type="protein sequence ID" value="CEM34386.1"/>
    <property type="molecule type" value="Genomic_DNA"/>
</dbReference>
<dbReference type="Pfam" id="PF08439">
    <property type="entry name" value="Peptidase_M3_N"/>
    <property type="match status" value="1"/>
</dbReference>
<evidence type="ECO:0000256" key="3">
    <source>
        <dbReference type="ARBA" id="ARBA00022801"/>
    </source>
</evidence>
<dbReference type="VEuPathDB" id="CryptoDB:Cvel_5216"/>
<dbReference type="GO" id="GO:0006508">
    <property type="term" value="P:proteolysis"/>
    <property type="evidence" value="ECO:0007669"/>
    <property type="project" value="UniProtKB-KW"/>
</dbReference>
<evidence type="ECO:0000259" key="8">
    <source>
        <dbReference type="Pfam" id="PF01432"/>
    </source>
</evidence>
<evidence type="ECO:0000256" key="1">
    <source>
        <dbReference type="ARBA" id="ARBA00022670"/>
    </source>
</evidence>
<gene>
    <name evidence="10" type="ORF">Cvel_5216</name>
</gene>
<feature type="chain" id="PRO_5005190997" description="Peptidase M3A/M3B catalytic domain-containing protein" evidence="7">
    <location>
        <begin position="23"/>
        <end position="673"/>
    </location>
</feature>
<reference evidence="10" key="1">
    <citation type="submission" date="2014-11" db="EMBL/GenBank/DDBJ databases">
        <authorList>
            <person name="Otto D Thomas"/>
            <person name="Naeem Raeece"/>
        </authorList>
    </citation>
    <scope>NUCLEOTIDE SEQUENCE</scope>
</reference>
<dbReference type="GO" id="GO:0046872">
    <property type="term" value="F:metal ion binding"/>
    <property type="evidence" value="ECO:0007669"/>
    <property type="project" value="UniProtKB-UniRule"/>
</dbReference>
<dbReference type="Gene3D" id="1.20.140.70">
    <property type="entry name" value="Oligopeptidase f, N-terminal domain"/>
    <property type="match status" value="1"/>
</dbReference>
<evidence type="ECO:0000256" key="6">
    <source>
        <dbReference type="RuleBase" id="RU003435"/>
    </source>
</evidence>
<dbReference type="PhylomeDB" id="A0A0G4GU87"/>
<evidence type="ECO:0000313" key="10">
    <source>
        <dbReference type="EMBL" id="CEM34386.1"/>
    </source>
</evidence>
<sequence>MFVKRSGPLEVFLLLSVSVSNAFSPVVRTAFLSSGFWKRPQFQQPSLNRLQSVLMSTAVAEADALNDLPRWDLERHFPFPSPHDSKVDATIDEVEALAKSFNEQFKGKLEARLGDAVLAMEKIVEKWHLTSSYLSLSQATQLANEEMIRRASSAQARFAKISADFLNFFKIELAALGDEEFEKAMKADSRLERYRSFLEETRKSKPFLLEESVERALTVRGPWAGTRTVTEFFEQELSKAKFKVEGEEEELGLEQLLSRLSSPDQSVRQTALKSLNAGLELNKVDKIACLSLNMVCGSWHIENEERGYKNLRSKRNLNNNVPDEVVDALLETVRSYGPSLTKRYYQLKKKVLQRTAGLKEFTWADRNAPLEVKGGDKVYSWNEAVEICLRGYKKFSPRMATLFQNMVAEGRLDAPAADGKRSGAFCSGVIPGVGPFQLHNYQGTKRCIATLAHESGHGCHYILSGKQGALMHHAPLTLAETASIFGEMVVFRDLLDQTGSKTERLGMILLKIDDIVNSVVRQCSFDRFEELAHTARSTGRFSVANLDSFWKQTVVEYYGAEGEVFDKYEDIDKLWSYVPHFHSVPFYVYAYAFADMVVGSLYSVYAKNSEGFEEKLIDLLEAGGTRDFVEALKPFGLDPSRSEFWKEAFDAYLEPLLSEAEELAEEIEKNPEA</sequence>
<organism evidence="10">
    <name type="scientific">Chromera velia CCMP2878</name>
    <dbReference type="NCBI Taxonomy" id="1169474"/>
    <lineage>
        <taxon>Eukaryota</taxon>
        <taxon>Sar</taxon>
        <taxon>Alveolata</taxon>
        <taxon>Colpodellida</taxon>
        <taxon>Chromeraceae</taxon>
        <taxon>Chromera</taxon>
    </lineage>
</organism>
<dbReference type="GO" id="GO:0004222">
    <property type="term" value="F:metalloendopeptidase activity"/>
    <property type="evidence" value="ECO:0007669"/>
    <property type="project" value="InterPro"/>
</dbReference>
<evidence type="ECO:0008006" key="11">
    <source>
        <dbReference type="Google" id="ProtNLM"/>
    </source>
</evidence>
<feature type="domain" description="Peptidase M3A/M3B catalytic" evidence="8">
    <location>
        <begin position="260"/>
        <end position="649"/>
    </location>
</feature>
<keyword evidence="5 6" id="KW-0482">Metalloprotease</keyword>
<accession>A0A0G4GU87</accession>
<evidence type="ECO:0000256" key="5">
    <source>
        <dbReference type="ARBA" id="ARBA00023049"/>
    </source>
</evidence>
<dbReference type="AlphaFoldDB" id="A0A0G4GU87"/>
<dbReference type="InterPro" id="IPR042088">
    <property type="entry name" value="OligoPept_F_C"/>
</dbReference>
<dbReference type="InterPro" id="IPR013647">
    <property type="entry name" value="OligopepF_N_dom"/>
</dbReference>
<dbReference type="Gene3D" id="1.10.1370.20">
    <property type="entry name" value="Oligoendopeptidase f, C-terminal domain"/>
    <property type="match status" value="1"/>
</dbReference>
<feature type="signal peptide" evidence="7">
    <location>
        <begin position="1"/>
        <end position="22"/>
    </location>
</feature>
<keyword evidence="4 6" id="KW-0862">Zinc</keyword>
<comment type="similarity">
    <text evidence="6">Belongs to the peptidase M3 family.</text>
</comment>
<keyword evidence="7" id="KW-0732">Signal</keyword>
<proteinExistence type="inferred from homology"/>
<dbReference type="Pfam" id="PF01432">
    <property type="entry name" value="Peptidase_M3"/>
    <property type="match status" value="1"/>
</dbReference>
<keyword evidence="2 6" id="KW-0479">Metal-binding</keyword>
<keyword evidence="3 6" id="KW-0378">Hydrolase</keyword>
<evidence type="ECO:0000256" key="7">
    <source>
        <dbReference type="SAM" id="SignalP"/>
    </source>
</evidence>
<comment type="cofactor">
    <cofactor evidence="6">
        <name>Zn(2+)</name>
        <dbReference type="ChEBI" id="CHEBI:29105"/>
    </cofactor>
    <text evidence="6">Binds 1 zinc ion.</text>
</comment>
<evidence type="ECO:0000256" key="2">
    <source>
        <dbReference type="ARBA" id="ARBA00022723"/>
    </source>
</evidence>
<dbReference type="SUPFAM" id="SSF55486">
    <property type="entry name" value="Metalloproteases ('zincins'), catalytic domain"/>
    <property type="match status" value="1"/>
</dbReference>
<dbReference type="InterPro" id="IPR001567">
    <property type="entry name" value="Pept_M3A_M3B_dom"/>
</dbReference>
<dbReference type="CDD" id="cd09610">
    <property type="entry name" value="M3B_PepF"/>
    <property type="match status" value="1"/>
</dbReference>
<feature type="domain" description="Oligopeptidase F N-terminal" evidence="9">
    <location>
        <begin position="172"/>
        <end position="218"/>
    </location>
</feature>
<protein>
    <recommendedName>
        <fullName evidence="11">Peptidase M3A/M3B catalytic domain-containing protein</fullName>
    </recommendedName>
</protein>
<evidence type="ECO:0000256" key="4">
    <source>
        <dbReference type="ARBA" id="ARBA00022833"/>
    </source>
</evidence>
<name>A0A0G4GU87_9ALVE</name>
<keyword evidence="1 6" id="KW-0645">Protease</keyword>